<sequence>MLTLLVYVLFVGLVAVVLFLLASAVFGRGEELGPLPEGTTATVLPAEGISGADVRALRFQQAVRGYKAGEVDWVLARLAARIDELQSELAQTRGATIARGGSPFPAQPLPPRPAWGVTEKAADEVSGPLAGLTGPRPAVSPDAPDAAPEAPR</sequence>
<comment type="caution">
    <text evidence="2">The sequence shown here is derived from an EMBL/GenBank/DDBJ whole genome shotgun (WGS) entry which is preliminary data.</text>
</comment>
<proteinExistence type="predicted"/>
<dbReference type="NCBIfam" id="TIGR03544">
    <property type="entry name" value="DivI1A_domain"/>
    <property type="match status" value="1"/>
</dbReference>
<gene>
    <name evidence="2" type="ORF">IT779_06225</name>
</gene>
<feature type="compositionally biased region" description="Low complexity" evidence="1">
    <location>
        <begin position="135"/>
        <end position="152"/>
    </location>
</feature>
<dbReference type="Proteomes" id="UP000655751">
    <property type="component" value="Unassembled WGS sequence"/>
</dbReference>
<dbReference type="Gene3D" id="6.10.250.660">
    <property type="match status" value="1"/>
</dbReference>
<dbReference type="AlphaFoldDB" id="A0A931MZ88"/>
<name>A0A931MZ88_9NOCA</name>
<organism evidence="2 3">
    <name type="scientific">Nocardia bovistercoris</name>
    <dbReference type="NCBI Taxonomy" id="2785916"/>
    <lineage>
        <taxon>Bacteria</taxon>
        <taxon>Bacillati</taxon>
        <taxon>Actinomycetota</taxon>
        <taxon>Actinomycetes</taxon>
        <taxon>Mycobacteriales</taxon>
        <taxon>Nocardiaceae</taxon>
        <taxon>Nocardia</taxon>
    </lineage>
</organism>
<accession>A0A931MZ88</accession>
<evidence type="ECO:0000313" key="3">
    <source>
        <dbReference type="Proteomes" id="UP000655751"/>
    </source>
</evidence>
<feature type="region of interest" description="Disordered" evidence="1">
    <location>
        <begin position="96"/>
        <end position="152"/>
    </location>
</feature>
<protein>
    <submittedName>
        <fullName evidence="2">DivIVA domain-containing protein</fullName>
    </submittedName>
</protein>
<dbReference type="EMBL" id="JADMLG010000002">
    <property type="protein sequence ID" value="MBH0775880.1"/>
    <property type="molecule type" value="Genomic_DNA"/>
</dbReference>
<evidence type="ECO:0000313" key="2">
    <source>
        <dbReference type="EMBL" id="MBH0775880.1"/>
    </source>
</evidence>
<dbReference type="InterPro" id="IPR019933">
    <property type="entry name" value="DivIVA_domain"/>
</dbReference>
<evidence type="ECO:0000256" key="1">
    <source>
        <dbReference type="SAM" id="MobiDB-lite"/>
    </source>
</evidence>
<reference evidence="2" key="1">
    <citation type="submission" date="2020-11" db="EMBL/GenBank/DDBJ databases">
        <title>Nocardia NEAU-351.nov., a novel actinomycete isolated from the cow dung.</title>
        <authorList>
            <person name="Zhang X."/>
        </authorList>
    </citation>
    <scope>NUCLEOTIDE SEQUENCE</scope>
    <source>
        <strain evidence="2">NEAU-351</strain>
    </source>
</reference>
<keyword evidence="3" id="KW-1185">Reference proteome</keyword>